<dbReference type="Proteomes" id="UP000192917">
    <property type="component" value="Unassembled WGS sequence"/>
</dbReference>
<evidence type="ECO:0000313" key="1">
    <source>
        <dbReference type="EMBL" id="SMF82006.1"/>
    </source>
</evidence>
<protein>
    <submittedName>
        <fullName evidence="1">Uncharacterized protein</fullName>
    </submittedName>
</protein>
<evidence type="ECO:0000313" key="2">
    <source>
        <dbReference type="Proteomes" id="UP000192917"/>
    </source>
</evidence>
<sequence length="122" mass="13139">MSLLAIALQACGLSQREAAEYLAVRLDTLKSWSAGRKPTRPGILSELRALAGRQEAAAESCLLAWERDGRPAELCYALAGDDEAARRMGWPCVGAQRAVARRLWERLPQGIALRITAGPPAG</sequence>
<dbReference type="AlphaFoldDB" id="A0A1Y6CWH3"/>
<dbReference type="Gene3D" id="1.10.260.40">
    <property type="entry name" value="lambda repressor-like DNA-binding domains"/>
    <property type="match status" value="1"/>
</dbReference>
<dbReference type="STRING" id="560819.SAMN05428998_14511"/>
<dbReference type="EMBL" id="FWZX01000045">
    <property type="protein sequence ID" value="SMF82006.1"/>
    <property type="molecule type" value="Genomic_DNA"/>
</dbReference>
<name>A0A1Y6CWH3_9PROT</name>
<reference evidence="1 2" key="1">
    <citation type="submission" date="2017-04" db="EMBL/GenBank/DDBJ databases">
        <authorList>
            <person name="Afonso C.L."/>
            <person name="Miller P.J."/>
            <person name="Scott M.A."/>
            <person name="Spackman E."/>
            <person name="Goraichik I."/>
            <person name="Dimitrov K.M."/>
            <person name="Suarez D.L."/>
            <person name="Swayne D.E."/>
        </authorList>
    </citation>
    <scope>NUCLEOTIDE SEQUENCE [LARGE SCALE GENOMIC DNA]</scope>
    <source>
        <strain evidence="1 2">USBA 355</strain>
    </source>
</reference>
<proteinExistence type="predicted"/>
<gene>
    <name evidence="1" type="ORF">SAMN05428998_14511</name>
</gene>
<dbReference type="RefSeq" id="WP_085126788.1">
    <property type="nucleotide sequence ID" value="NZ_FWZX01000045.1"/>
</dbReference>
<organism evidence="1 2">
    <name type="scientific">Tistlia consotensis USBA 355</name>
    <dbReference type="NCBI Taxonomy" id="560819"/>
    <lineage>
        <taxon>Bacteria</taxon>
        <taxon>Pseudomonadati</taxon>
        <taxon>Pseudomonadota</taxon>
        <taxon>Alphaproteobacteria</taxon>
        <taxon>Rhodospirillales</taxon>
        <taxon>Rhodovibrionaceae</taxon>
        <taxon>Tistlia</taxon>
    </lineage>
</organism>
<accession>A0A1Y6CWH3</accession>
<keyword evidence="2" id="KW-1185">Reference proteome</keyword>
<dbReference type="InterPro" id="IPR010982">
    <property type="entry name" value="Lambda_DNA-bd_dom_sf"/>
</dbReference>
<dbReference type="GO" id="GO:0003677">
    <property type="term" value="F:DNA binding"/>
    <property type="evidence" value="ECO:0007669"/>
    <property type="project" value="InterPro"/>
</dbReference>